<sequence length="203" mass="23867">NLVINGQYVPRKGYYDFKVEQNHVLVCDLRLLFNDAEWLRLNALFLEHEWNQVQVPYEASLGVTLSEWGVYVYKQGTMNLEEHVQFICPDPTRYSNIANIIVPPKDALKMMMEKLVSDEMFNEVSAVIKDMENRIEDKLQTNLTRSYDDKDKDEPHKDELHLRTNFLGESEFGFWVEQYLIRLYLLPRRILDYQGSLPLGTSG</sequence>
<organism evidence="1 2">
    <name type="scientific">Trifolium medium</name>
    <dbReference type="NCBI Taxonomy" id="97028"/>
    <lineage>
        <taxon>Eukaryota</taxon>
        <taxon>Viridiplantae</taxon>
        <taxon>Streptophyta</taxon>
        <taxon>Embryophyta</taxon>
        <taxon>Tracheophyta</taxon>
        <taxon>Spermatophyta</taxon>
        <taxon>Magnoliopsida</taxon>
        <taxon>eudicotyledons</taxon>
        <taxon>Gunneridae</taxon>
        <taxon>Pentapetalae</taxon>
        <taxon>rosids</taxon>
        <taxon>fabids</taxon>
        <taxon>Fabales</taxon>
        <taxon>Fabaceae</taxon>
        <taxon>Papilionoideae</taxon>
        <taxon>50 kb inversion clade</taxon>
        <taxon>NPAAA clade</taxon>
        <taxon>Hologalegina</taxon>
        <taxon>IRL clade</taxon>
        <taxon>Trifolieae</taxon>
        <taxon>Trifolium</taxon>
    </lineage>
</organism>
<dbReference type="AlphaFoldDB" id="A0A392PF73"/>
<name>A0A392PF73_9FABA</name>
<keyword evidence="2" id="KW-1185">Reference proteome</keyword>
<evidence type="ECO:0000313" key="2">
    <source>
        <dbReference type="Proteomes" id="UP000265520"/>
    </source>
</evidence>
<feature type="non-terminal residue" evidence="1">
    <location>
        <position position="1"/>
    </location>
</feature>
<reference evidence="1 2" key="1">
    <citation type="journal article" date="2018" name="Front. Plant Sci.">
        <title>Red Clover (Trifolium pratense) and Zigzag Clover (T. medium) - A Picture of Genomic Similarities and Differences.</title>
        <authorList>
            <person name="Dluhosova J."/>
            <person name="Istvanek J."/>
            <person name="Nedelnik J."/>
            <person name="Repkova J."/>
        </authorList>
    </citation>
    <scope>NUCLEOTIDE SEQUENCE [LARGE SCALE GENOMIC DNA]</scope>
    <source>
        <strain evidence="2">cv. 10/8</strain>
        <tissue evidence="1">Leaf</tissue>
    </source>
</reference>
<comment type="caution">
    <text evidence="1">The sequence shown here is derived from an EMBL/GenBank/DDBJ whole genome shotgun (WGS) entry which is preliminary data.</text>
</comment>
<proteinExistence type="predicted"/>
<accession>A0A392PF73</accession>
<dbReference type="EMBL" id="LXQA010077473">
    <property type="protein sequence ID" value="MCI10748.1"/>
    <property type="molecule type" value="Genomic_DNA"/>
</dbReference>
<protein>
    <submittedName>
        <fullName evidence="1">TMV resistance protein N-like</fullName>
    </submittedName>
</protein>
<dbReference type="Proteomes" id="UP000265520">
    <property type="component" value="Unassembled WGS sequence"/>
</dbReference>
<evidence type="ECO:0000313" key="1">
    <source>
        <dbReference type="EMBL" id="MCI10748.1"/>
    </source>
</evidence>